<reference evidence="1 2" key="1">
    <citation type="submission" date="2024-04" db="EMBL/GenBank/DDBJ databases">
        <title>Albibacterium profundi sp. nov., isolated from sediment of the Challenger Deep of Mariana Trench.</title>
        <authorList>
            <person name="Wang Y."/>
        </authorList>
    </citation>
    <scope>NUCLEOTIDE SEQUENCE [LARGE SCALE GENOMIC DNA]</scope>
    <source>
        <strain evidence="1 2">RHL897</strain>
    </source>
</reference>
<dbReference type="EMBL" id="JBBVGT010000001">
    <property type="protein sequence ID" value="MFB5944302.1"/>
    <property type="molecule type" value="Genomic_DNA"/>
</dbReference>
<dbReference type="Proteomes" id="UP001580928">
    <property type="component" value="Unassembled WGS sequence"/>
</dbReference>
<sequence>MSKVFRFHNGNNNIEDWQITEAYGSNAISAIQDPAGESASREITSIPSPFARIDLIQTAFRRLNESRQVDGDSIYHKMVSDTLDVAELFFNLDRFQDRLKLVVWDKHQDLKELLNSSNPKHKRLGETLKLYLDQDKDAHNFDSLNSIYLLDYYQGGPRKMNIIGGTSPSTLFFTSANDLSYVNIQFGIKKVFSSQYQALYQRDIEFQKYLYGMQKHWTGFQSKFHEIDGYLNENYSRLRDDVKQAIQGLTEAEFNNAYTPITIGGDGNMVEVLGFPIRKKIAKPTNIADQSDFVIASDKYEGLKPLVLPNEKFSNKLQYTTDHWDANLKAPHVDTRDMSERKLPFVGDQYPYLTVSDLLEPYLIRTVYPLQKSAYFDGNLSAEKSFTKGFILPIKKAFFDYFDTDFLLGHTANGQPAFEMRLGAGGGVTVTLRVPVKKGTVSFQRIYYPSSNELSIEEADIENNKGIIVENQFSLTTFPFYKLPADYNQVYRIALMDRDVLPLTKSRRYSLSFFKNRAGGKGADLGAANANAETTIKAEKSRSRKSADGLSSHFYVLEDDFDYMVVKDGAGHQGIVLPLFEKIEPGTESFTFAVDFGTTNTHIEYRKNDLDPQPFEIGEDDLQMASLHDPKIEETDISLSGTGAAALILTLPHEFLPLKVGRKLQYGFPTRTAIHYNDATDFTSSTYALADLNLSFTYEKELIPKNIKFDTNLKWSDFKANTKELKKVDAYFENLMLLIRNKVILNGGNPDKTDLVWFYPSSMLPFKIGMMEFKWENLFSRYITDKRSPMKLSESIAPFYYFKNRLGVTATERPVVSIDIGGGTSDMVVYTKNRPEVLTSMRFAANTIFGDAYNSNPALNGFVKKYTEKFKDLGIVSYYLPKLQRSDDIAGFFFSLENNRDLQKRNHDASFAKELRQDADFRMVFLLFYSAIIYHLAKLMKAKGLDKPAYITFSGTGSKVIDFADPRPKLKGLGKLTEAIFSEVYTAAGLGTSETDGDGRPDEDVDILAASADALAANKAVHPMDGAIELKQYENPKEITCKGGLMIDEEIEIEDIKSVLLGDEKNTLLEDKALTYSDINNELTDSVLVEYNNFIDLFFKLHQDMNFSKEFGANPSTITLAQTVLRSKAKEFLLLGIEQQLKELNEDQNVEISDSLFFYPLVGVLNKLAFNIYEEEEVQ</sequence>
<gene>
    <name evidence="1" type="ORF">WKR92_00510</name>
</gene>
<comment type="caution">
    <text evidence="1">The sequence shown here is derived from an EMBL/GenBank/DDBJ whole genome shotgun (WGS) entry which is preliminary data.</text>
</comment>
<evidence type="ECO:0000313" key="1">
    <source>
        <dbReference type="EMBL" id="MFB5944302.1"/>
    </source>
</evidence>
<protein>
    <recommendedName>
        <fullName evidence="3">Ppx/GppA phosphatase domain-containing protein</fullName>
    </recommendedName>
</protein>
<name>A0ABV5CD37_9SPHI</name>
<proteinExistence type="predicted"/>
<evidence type="ECO:0008006" key="3">
    <source>
        <dbReference type="Google" id="ProtNLM"/>
    </source>
</evidence>
<keyword evidence="2" id="KW-1185">Reference proteome</keyword>
<dbReference type="RefSeq" id="WP_375555883.1">
    <property type="nucleotide sequence ID" value="NZ_JBBVGT010000001.1"/>
</dbReference>
<evidence type="ECO:0000313" key="2">
    <source>
        <dbReference type="Proteomes" id="UP001580928"/>
    </source>
</evidence>
<organism evidence="1 2">
    <name type="scientific">Albibacterium profundi</name>
    <dbReference type="NCBI Taxonomy" id="3134906"/>
    <lineage>
        <taxon>Bacteria</taxon>
        <taxon>Pseudomonadati</taxon>
        <taxon>Bacteroidota</taxon>
        <taxon>Sphingobacteriia</taxon>
        <taxon>Sphingobacteriales</taxon>
        <taxon>Sphingobacteriaceae</taxon>
        <taxon>Albibacterium</taxon>
    </lineage>
</organism>
<accession>A0ABV5CD37</accession>